<dbReference type="Gene3D" id="3.30.420.150">
    <property type="entry name" value="Exopolyphosphatase. Domain 2"/>
    <property type="match status" value="1"/>
</dbReference>
<dbReference type="EC" id="3.6.1.11" evidence="4"/>
<dbReference type="InterPro" id="IPR048950">
    <property type="entry name" value="Ppx_GppA_C"/>
</dbReference>
<accession>A0A084Y6C6</accession>
<gene>
    <name evidence="4" type="primary">ppx_2</name>
    <name evidence="4" type="ORF">AW09_004646</name>
</gene>
<reference evidence="4 5" key="1">
    <citation type="submission" date="2014-02" db="EMBL/GenBank/DDBJ databases">
        <title>Expanding our view of genomic diversity in Candidatus Accumulibacter clades.</title>
        <authorList>
            <person name="Skennerton C.T."/>
            <person name="Barr J.J."/>
            <person name="Slater F.R."/>
            <person name="Bond P.L."/>
            <person name="Tyson G.W."/>
        </authorList>
    </citation>
    <scope>NUCLEOTIDE SEQUENCE [LARGE SCALE GENOMIC DNA]</scope>
    <source>
        <strain evidence="5">BA-91</strain>
    </source>
</reference>
<dbReference type="EMBL" id="JDVG02000730">
    <property type="protein sequence ID" value="KFB70270.1"/>
    <property type="molecule type" value="Genomic_DNA"/>
</dbReference>
<evidence type="ECO:0000259" key="3">
    <source>
        <dbReference type="Pfam" id="PF21447"/>
    </source>
</evidence>
<dbReference type="Pfam" id="PF02541">
    <property type="entry name" value="Ppx-GppA"/>
    <property type="match status" value="1"/>
</dbReference>
<dbReference type="Gene3D" id="1.10.3210.10">
    <property type="entry name" value="Hypothetical protein af1432"/>
    <property type="match status" value="1"/>
</dbReference>
<dbReference type="PANTHER" id="PTHR30005">
    <property type="entry name" value="EXOPOLYPHOSPHATASE"/>
    <property type="match status" value="1"/>
</dbReference>
<dbReference type="InterPro" id="IPR003695">
    <property type="entry name" value="Ppx_GppA_N"/>
</dbReference>
<dbReference type="GO" id="GO:0006798">
    <property type="term" value="P:polyphosphate catabolic process"/>
    <property type="evidence" value="ECO:0007669"/>
    <property type="project" value="TreeGrafter"/>
</dbReference>
<evidence type="ECO:0000313" key="5">
    <source>
        <dbReference type="Proteomes" id="UP000020077"/>
    </source>
</evidence>
<dbReference type="CDD" id="cd24053">
    <property type="entry name" value="ASKHA_NBD_EcPPX-GppA-like"/>
    <property type="match status" value="1"/>
</dbReference>
<organism evidence="4 5">
    <name type="scientific">Candidatus Accumulibacter phosphatis</name>
    <dbReference type="NCBI Taxonomy" id="327160"/>
    <lineage>
        <taxon>Bacteria</taxon>
        <taxon>Pseudomonadati</taxon>
        <taxon>Pseudomonadota</taxon>
        <taxon>Betaproteobacteria</taxon>
        <taxon>Candidatus Accumulibacter</taxon>
    </lineage>
</organism>
<protein>
    <submittedName>
        <fullName evidence="4">Exopolyphosphatase</fullName>
        <ecNumber evidence="4">3.6.1.11</ecNumber>
    </submittedName>
</protein>
<evidence type="ECO:0000313" key="4">
    <source>
        <dbReference type="EMBL" id="KFB70270.1"/>
    </source>
</evidence>
<dbReference type="Pfam" id="PF21447">
    <property type="entry name" value="Ppx-GppA_III"/>
    <property type="match status" value="1"/>
</dbReference>
<dbReference type="PIRSF" id="PIRSF001267">
    <property type="entry name" value="Pyrophosphatase_GppA_Ppx"/>
    <property type="match status" value="1"/>
</dbReference>
<keyword evidence="1 4" id="KW-0378">Hydrolase</keyword>
<sequence length="507" mass="55820">MSYELIAGVDLGSNSFRLQIGRVVGDRIHPLDTLKENVRLGSGLTREKLLDHASQQRAIGALRCFGERLRGFDPETVRAVTTDAMRVARNARMVLLQAEAALGFPIEIIGGREEARLIFIGAANALPAATHRRLVVDIGGGSTEFIIGERTEPLLMESLFMGGISYRQRFFPEGKVDKKRFYTAEVSAAREVEAIAADYQRFGWQEAVGSSGSAQELAEILEMNDLNPEGVSGISREGLAKLRQLLIRAGSAESLGLKGMRSDRLAILPGAIAIMSAVFSELGIEHMTYSDGALPLGVLYDLLGRFEHHDTRDETVLQFLRRYQVDTAQVSRVERTALALLGQLIKLDSPEHENDVHFLRWAISLHEVGVSVAHSESHKHGAYILGHADMPGFSKRDQARLALLVLGQRGKLQKLASMPAGDPNWRLVFCLRLAVLLHRARDDHPPSELSVREDPVGFQLDLPVGWQDANPMTAAALSEEALLWRRIGIKLRIRPTVPGQIAVPLAL</sequence>
<dbReference type="SUPFAM" id="SSF109604">
    <property type="entry name" value="HD-domain/PDEase-like"/>
    <property type="match status" value="1"/>
</dbReference>
<proteinExistence type="predicted"/>
<dbReference type="Gene3D" id="3.30.420.40">
    <property type="match status" value="1"/>
</dbReference>
<feature type="domain" description="Ppx/GppA phosphatase N-terminal" evidence="2">
    <location>
        <begin position="22"/>
        <end position="305"/>
    </location>
</feature>
<feature type="domain" description="Ppx/GppA phosphatase C-terminal" evidence="3">
    <location>
        <begin position="312"/>
        <end position="480"/>
    </location>
</feature>
<dbReference type="SUPFAM" id="SSF53067">
    <property type="entry name" value="Actin-like ATPase domain"/>
    <property type="match status" value="2"/>
</dbReference>
<dbReference type="InterPro" id="IPR043129">
    <property type="entry name" value="ATPase_NBD"/>
</dbReference>
<dbReference type="Proteomes" id="UP000020077">
    <property type="component" value="Unassembled WGS sequence"/>
</dbReference>
<dbReference type="GO" id="GO:0004309">
    <property type="term" value="F:exopolyphosphatase activity"/>
    <property type="evidence" value="ECO:0007669"/>
    <property type="project" value="UniProtKB-EC"/>
</dbReference>
<evidence type="ECO:0000256" key="1">
    <source>
        <dbReference type="ARBA" id="ARBA00022801"/>
    </source>
</evidence>
<evidence type="ECO:0000259" key="2">
    <source>
        <dbReference type="Pfam" id="PF02541"/>
    </source>
</evidence>
<name>A0A084Y6C6_9PROT</name>
<comment type="caution">
    <text evidence="4">The sequence shown here is derived from an EMBL/GenBank/DDBJ whole genome shotgun (WGS) entry which is preliminary data.</text>
</comment>
<dbReference type="InterPro" id="IPR030673">
    <property type="entry name" value="PyroPPase_GppA_Ppx"/>
</dbReference>
<dbReference type="PANTHER" id="PTHR30005:SF14">
    <property type="entry name" value="EXOPOLYPHOSPHATASE"/>
    <property type="match status" value="1"/>
</dbReference>
<dbReference type="InterPro" id="IPR050273">
    <property type="entry name" value="GppA/Ppx_hydrolase"/>
</dbReference>
<dbReference type="AlphaFoldDB" id="A0A084Y6C6"/>